<organism evidence="1 2">
    <name type="scientific">Trifolium subterraneum</name>
    <name type="common">Subterranean clover</name>
    <dbReference type="NCBI Taxonomy" id="3900"/>
    <lineage>
        <taxon>Eukaryota</taxon>
        <taxon>Viridiplantae</taxon>
        <taxon>Streptophyta</taxon>
        <taxon>Embryophyta</taxon>
        <taxon>Tracheophyta</taxon>
        <taxon>Spermatophyta</taxon>
        <taxon>Magnoliopsida</taxon>
        <taxon>eudicotyledons</taxon>
        <taxon>Gunneridae</taxon>
        <taxon>Pentapetalae</taxon>
        <taxon>rosids</taxon>
        <taxon>fabids</taxon>
        <taxon>Fabales</taxon>
        <taxon>Fabaceae</taxon>
        <taxon>Papilionoideae</taxon>
        <taxon>50 kb inversion clade</taxon>
        <taxon>NPAAA clade</taxon>
        <taxon>Hologalegina</taxon>
        <taxon>IRL clade</taxon>
        <taxon>Trifolieae</taxon>
        <taxon>Trifolium</taxon>
    </lineage>
</organism>
<protein>
    <submittedName>
        <fullName evidence="1">Uncharacterized protein</fullName>
    </submittedName>
</protein>
<dbReference type="Proteomes" id="UP000242715">
    <property type="component" value="Unassembled WGS sequence"/>
</dbReference>
<dbReference type="EMBL" id="DF973626">
    <property type="protein sequence ID" value="GAU36352.1"/>
    <property type="molecule type" value="Genomic_DNA"/>
</dbReference>
<reference evidence="2" key="1">
    <citation type="journal article" date="2017" name="Front. Plant Sci.">
        <title>Climate Clever Clovers: New Paradigm to Reduce the Environmental Footprint of Ruminants by Breeding Low Methanogenic Forages Utilizing Haplotype Variation.</title>
        <authorList>
            <person name="Kaur P."/>
            <person name="Appels R."/>
            <person name="Bayer P.E."/>
            <person name="Keeble-Gagnere G."/>
            <person name="Wang J."/>
            <person name="Hirakawa H."/>
            <person name="Shirasawa K."/>
            <person name="Vercoe P."/>
            <person name="Stefanova K."/>
            <person name="Durmic Z."/>
            <person name="Nichols P."/>
            <person name="Revell C."/>
            <person name="Isobe S.N."/>
            <person name="Edwards D."/>
            <person name="Erskine W."/>
        </authorList>
    </citation>
    <scope>NUCLEOTIDE SEQUENCE [LARGE SCALE GENOMIC DNA]</scope>
    <source>
        <strain evidence="2">cv. Daliak</strain>
    </source>
</reference>
<name>A0A2Z6NIB6_TRISU</name>
<sequence>MSPRKTQYRPKKHHVKDNKPDLLQVLSTLYPQKIVKKRRSKIKTINLSLRCINDFVISEEIPNIESYDHELVVGFFLDVPNF</sequence>
<evidence type="ECO:0000313" key="2">
    <source>
        <dbReference type="Proteomes" id="UP000242715"/>
    </source>
</evidence>
<dbReference type="OrthoDB" id="10318363at2759"/>
<proteinExistence type="predicted"/>
<keyword evidence="2" id="KW-1185">Reference proteome</keyword>
<gene>
    <name evidence="1" type="ORF">TSUD_321910</name>
</gene>
<dbReference type="AlphaFoldDB" id="A0A2Z6NIB6"/>
<accession>A0A2Z6NIB6</accession>
<evidence type="ECO:0000313" key="1">
    <source>
        <dbReference type="EMBL" id="GAU36352.1"/>
    </source>
</evidence>